<keyword evidence="3" id="KW-1185">Reference proteome</keyword>
<evidence type="ECO:0000259" key="1">
    <source>
        <dbReference type="PROSITE" id="PS51819"/>
    </source>
</evidence>
<comment type="caution">
    <text evidence="2">The sequence shown here is derived from an EMBL/GenBank/DDBJ whole genome shotgun (WGS) entry which is preliminary data.</text>
</comment>
<gene>
    <name evidence="2" type="ORF">Vau01_048000</name>
</gene>
<evidence type="ECO:0000313" key="2">
    <source>
        <dbReference type="EMBL" id="GIJ57284.1"/>
    </source>
</evidence>
<accession>A0A8J3Z4R1</accession>
<organism evidence="2 3">
    <name type="scientific">Virgisporangium aurantiacum</name>
    <dbReference type="NCBI Taxonomy" id="175570"/>
    <lineage>
        <taxon>Bacteria</taxon>
        <taxon>Bacillati</taxon>
        <taxon>Actinomycetota</taxon>
        <taxon>Actinomycetes</taxon>
        <taxon>Micromonosporales</taxon>
        <taxon>Micromonosporaceae</taxon>
        <taxon>Virgisporangium</taxon>
    </lineage>
</organism>
<dbReference type="SUPFAM" id="SSF54593">
    <property type="entry name" value="Glyoxalase/Bleomycin resistance protein/Dihydroxybiphenyl dioxygenase"/>
    <property type="match status" value="1"/>
</dbReference>
<name>A0A8J3Z4R1_9ACTN</name>
<dbReference type="RefSeq" id="WP_203996495.1">
    <property type="nucleotide sequence ID" value="NZ_BOPG01000030.1"/>
</dbReference>
<dbReference type="AlphaFoldDB" id="A0A8J3Z4R1"/>
<feature type="domain" description="VOC" evidence="1">
    <location>
        <begin position="4"/>
        <end position="121"/>
    </location>
</feature>
<dbReference type="Proteomes" id="UP000612585">
    <property type="component" value="Unassembled WGS sequence"/>
</dbReference>
<protein>
    <submittedName>
        <fullName evidence="2">Cysteine transferase</fullName>
    </submittedName>
</protein>
<dbReference type="InterPro" id="IPR029068">
    <property type="entry name" value="Glyas_Bleomycin-R_OHBP_Dase"/>
</dbReference>
<dbReference type="GO" id="GO:0016740">
    <property type="term" value="F:transferase activity"/>
    <property type="evidence" value="ECO:0007669"/>
    <property type="project" value="UniProtKB-KW"/>
</dbReference>
<dbReference type="CDD" id="cd08351">
    <property type="entry name" value="ChaP_like"/>
    <property type="match status" value="1"/>
</dbReference>
<dbReference type="PROSITE" id="PS51819">
    <property type="entry name" value="VOC"/>
    <property type="match status" value="1"/>
</dbReference>
<keyword evidence="2" id="KW-0808">Transferase</keyword>
<proteinExistence type="predicted"/>
<reference evidence="2" key="1">
    <citation type="submission" date="2021-01" db="EMBL/GenBank/DDBJ databases">
        <title>Whole genome shotgun sequence of Virgisporangium aurantiacum NBRC 16421.</title>
        <authorList>
            <person name="Komaki H."/>
            <person name="Tamura T."/>
        </authorList>
    </citation>
    <scope>NUCLEOTIDE SEQUENCE</scope>
    <source>
        <strain evidence="2">NBRC 16421</strain>
    </source>
</reference>
<evidence type="ECO:0000313" key="3">
    <source>
        <dbReference type="Proteomes" id="UP000612585"/>
    </source>
</evidence>
<sequence length="133" mass="15092">MPVQLNHTIVHVRDRERSARRLAELLGLAEPVPYGPFLVVELANNCSLDFIQEDGTIHPQHYAFLVSDAEFDEILARIQTHGLSYWADPYHRQPGKINTNDGGRGLYWEDADGHNLEIITVPYGGWVERSSEP</sequence>
<dbReference type="EMBL" id="BOPG01000030">
    <property type="protein sequence ID" value="GIJ57284.1"/>
    <property type="molecule type" value="Genomic_DNA"/>
</dbReference>
<dbReference type="Gene3D" id="3.10.180.10">
    <property type="entry name" value="2,3-Dihydroxybiphenyl 1,2-Dioxygenase, domain 1"/>
    <property type="match status" value="1"/>
</dbReference>
<dbReference type="InterPro" id="IPR037523">
    <property type="entry name" value="VOC_core"/>
</dbReference>